<evidence type="ECO:0000313" key="2">
    <source>
        <dbReference type="EMBL" id="GAA3155617.1"/>
    </source>
</evidence>
<dbReference type="EMBL" id="BAAAUT010000051">
    <property type="protein sequence ID" value="GAA3155617.1"/>
    <property type="molecule type" value="Genomic_DNA"/>
</dbReference>
<evidence type="ECO:0000256" key="1">
    <source>
        <dbReference type="SAM" id="MobiDB-lite"/>
    </source>
</evidence>
<gene>
    <name evidence="2" type="ORF">GCM10010466_53190</name>
</gene>
<evidence type="ECO:0000313" key="3">
    <source>
        <dbReference type="Proteomes" id="UP001500320"/>
    </source>
</evidence>
<dbReference type="Proteomes" id="UP001500320">
    <property type="component" value="Unassembled WGS sequence"/>
</dbReference>
<keyword evidence="3" id="KW-1185">Reference proteome</keyword>
<sequence>MSEVVPLPSFGEVFFDERGQERVLRVTWHDGTLVLSLWRGEMCTASFRMPLDDVARLVDTLDEGFVEAGGRYPDEVDEEGGAPAAGPAGHPEHADPSSFPGTGQYARPRPEDYAPPAQPQHYADPAATQVTPPVEEPRPAPALGPNDVLVARGGVPPQDTAGPGRMPGYGTADVVPPENMIVGDSLPSAGPPGEQPYQNQTPEDPYAGRPGAGGPVSDPFAPAGPQGADPFAAGAHRQADPYAQPQQADPYAQPQQADLFTPAAPQPDAYGGRPGGPASDLFTPAGPQGADPFAAGAHRQADPYAQTRQADAFTPGHSDGYPAQAQSTDPYGIPPVDREPYGYPAPAQPDPYAFGNRQAPAPGHPADPRDLYGTPPAYDQQGGLDPNDPLNLRGQQPEQRMSRPYVQDHPHSTGERLRPEQAYDERGERRDW</sequence>
<feature type="compositionally biased region" description="Low complexity" evidence="1">
    <location>
        <begin position="240"/>
        <end position="258"/>
    </location>
</feature>
<accession>A0ABP6NS21</accession>
<protein>
    <submittedName>
        <fullName evidence="2">Uncharacterized protein</fullName>
    </submittedName>
</protein>
<organism evidence="2 3">
    <name type="scientific">Planomonospora alba</name>
    <dbReference type="NCBI Taxonomy" id="161354"/>
    <lineage>
        <taxon>Bacteria</taxon>
        <taxon>Bacillati</taxon>
        <taxon>Actinomycetota</taxon>
        <taxon>Actinomycetes</taxon>
        <taxon>Streptosporangiales</taxon>
        <taxon>Streptosporangiaceae</taxon>
        <taxon>Planomonospora</taxon>
    </lineage>
</organism>
<feature type="region of interest" description="Disordered" evidence="1">
    <location>
        <begin position="68"/>
        <end position="432"/>
    </location>
</feature>
<feature type="compositionally biased region" description="Basic and acidic residues" evidence="1">
    <location>
        <begin position="406"/>
        <end position="432"/>
    </location>
</feature>
<reference evidence="3" key="1">
    <citation type="journal article" date="2019" name="Int. J. Syst. Evol. Microbiol.">
        <title>The Global Catalogue of Microorganisms (GCM) 10K type strain sequencing project: providing services to taxonomists for standard genome sequencing and annotation.</title>
        <authorList>
            <consortium name="The Broad Institute Genomics Platform"/>
            <consortium name="The Broad Institute Genome Sequencing Center for Infectious Disease"/>
            <person name="Wu L."/>
            <person name="Ma J."/>
        </authorList>
    </citation>
    <scope>NUCLEOTIDE SEQUENCE [LARGE SCALE GENOMIC DNA]</scope>
    <source>
        <strain evidence="3">JCM 9373</strain>
    </source>
</reference>
<name>A0ABP6NS21_9ACTN</name>
<proteinExistence type="predicted"/>
<dbReference type="RefSeq" id="WP_344864100.1">
    <property type="nucleotide sequence ID" value="NZ_BAAAUT010000051.1"/>
</dbReference>
<comment type="caution">
    <text evidence="2">The sequence shown here is derived from an EMBL/GenBank/DDBJ whole genome shotgun (WGS) entry which is preliminary data.</text>
</comment>